<proteinExistence type="predicted"/>
<feature type="compositionally biased region" description="Polar residues" evidence="6">
    <location>
        <begin position="141"/>
        <end position="164"/>
    </location>
</feature>
<keyword evidence="2" id="KW-0479">Metal-binding</keyword>
<gene>
    <name evidence="8" type="ORF">QR46_1377</name>
</gene>
<dbReference type="FunFam" id="1.10.220.150:FF:000009">
    <property type="entry name" value="stromal membrane-associated protein 1 isoform X1"/>
    <property type="match status" value="1"/>
</dbReference>
<dbReference type="InterPro" id="IPR001164">
    <property type="entry name" value="ArfGAP_dom"/>
</dbReference>
<feature type="compositionally biased region" description="Low complexity" evidence="6">
    <location>
        <begin position="165"/>
        <end position="175"/>
    </location>
</feature>
<dbReference type="GO" id="GO:0005096">
    <property type="term" value="F:GTPase activator activity"/>
    <property type="evidence" value="ECO:0007669"/>
    <property type="project" value="UniProtKB-KW"/>
</dbReference>
<evidence type="ECO:0000256" key="3">
    <source>
        <dbReference type="ARBA" id="ARBA00022771"/>
    </source>
</evidence>
<evidence type="ECO:0000313" key="9">
    <source>
        <dbReference type="Proteomes" id="UP000070089"/>
    </source>
</evidence>
<dbReference type="PANTHER" id="PTHR45705:SF1">
    <property type="entry name" value="FI20236P1"/>
    <property type="match status" value="1"/>
</dbReference>
<dbReference type="SMART" id="SM00105">
    <property type="entry name" value="ArfGap"/>
    <property type="match status" value="1"/>
</dbReference>
<dbReference type="InterPro" id="IPR037278">
    <property type="entry name" value="ARFGAP/RecO"/>
</dbReference>
<evidence type="ECO:0000256" key="4">
    <source>
        <dbReference type="ARBA" id="ARBA00022833"/>
    </source>
</evidence>
<dbReference type="GO" id="GO:0008270">
    <property type="term" value="F:zinc ion binding"/>
    <property type="evidence" value="ECO:0007669"/>
    <property type="project" value="UniProtKB-KW"/>
</dbReference>
<feature type="region of interest" description="Disordered" evidence="6">
    <location>
        <begin position="123"/>
        <end position="175"/>
    </location>
</feature>
<evidence type="ECO:0000256" key="5">
    <source>
        <dbReference type="PROSITE-ProRule" id="PRU00288"/>
    </source>
</evidence>
<feature type="domain" description="Arf-GAP" evidence="7">
    <location>
        <begin position="11"/>
        <end position="129"/>
    </location>
</feature>
<dbReference type="GO" id="GO:0005737">
    <property type="term" value="C:cytoplasm"/>
    <property type="evidence" value="ECO:0007669"/>
    <property type="project" value="TreeGrafter"/>
</dbReference>
<accession>A0A132NX50</accession>
<keyword evidence="4" id="KW-0862">Zinc</keyword>
<dbReference type="InterPro" id="IPR038508">
    <property type="entry name" value="ArfGAP_dom_sf"/>
</dbReference>
<evidence type="ECO:0000256" key="2">
    <source>
        <dbReference type="ARBA" id="ARBA00022723"/>
    </source>
</evidence>
<reference evidence="8 9" key="1">
    <citation type="journal article" date="2015" name="Mol. Biochem. Parasitol.">
        <title>Identification of polymorphic genes for use in assemblage B genotyping assays through comparative genomics of multiple assemblage B Giardia duodenalis isolates.</title>
        <authorList>
            <person name="Wielinga C."/>
            <person name="Thompson R.C."/>
            <person name="Monis P."/>
            <person name="Ryan U."/>
        </authorList>
    </citation>
    <scope>NUCLEOTIDE SEQUENCE [LARGE SCALE GENOMIC DNA]</scope>
    <source>
        <strain evidence="8 9">BAH15c1</strain>
    </source>
</reference>
<evidence type="ECO:0000256" key="6">
    <source>
        <dbReference type="SAM" id="MobiDB-lite"/>
    </source>
</evidence>
<dbReference type="CDD" id="cd08204">
    <property type="entry name" value="ArfGap"/>
    <property type="match status" value="1"/>
</dbReference>
<keyword evidence="3 5" id="KW-0863">Zinc-finger</keyword>
<dbReference type="PRINTS" id="PR00405">
    <property type="entry name" value="REVINTRACTNG"/>
</dbReference>
<comment type="caution">
    <text evidence="8">The sequence shown here is derived from an EMBL/GenBank/DDBJ whole genome shotgun (WGS) entry which is preliminary data.</text>
</comment>
<dbReference type="Proteomes" id="UP000070089">
    <property type="component" value="Unassembled WGS sequence"/>
</dbReference>
<dbReference type="Gene3D" id="1.10.220.150">
    <property type="entry name" value="Arf GTPase activating protein"/>
    <property type="match status" value="1"/>
</dbReference>
<dbReference type="PANTHER" id="PTHR45705">
    <property type="entry name" value="FI20236P1"/>
    <property type="match status" value="1"/>
</dbReference>
<dbReference type="Pfam" id="PF01412">
    <property type="entry name" value="ArfGap"/>
    <property type="match status" value="1"/>
</dbReference>
<protein>
    <submittedName>
        <fullName evidence="8">Rho GTPase-activating protein/ ARF GAP</fullName>
    </submittedName>
</protein>
<organism evidence="8 9">
    <name type="scientific">Giardia duodenalis assemblage B</name>
    <dbReference type="NCBI Taxonomy" id="1394984"/>
    <lineage>
        <taxon>Eukaryota</taxon>
        <taxon>Metamonada</taxon>
        <taxon>Diplomonadida</taxon>
        <taxon>Hexamitidae</taxon>
        <taxon>Giardiinae</taxon>
        <taxon>Giardia</taxon>
    </lineage>
</organism>
<name>A0A132NX50_GIAIN</name>
<dbReference type="OrthoDB" id="10266696at2759"/>
<evidence type="ECO:0000259" key="7">
    <source>
        <dbReference type="PROSITE" id="PS50115"/>
    </source>
</evidence>
<dbReference type="InterPro" id="IPR051718">
    <property type="entry name" value="ARF_GTPase-activating"/>
</dbReference>
<evidence type="ECO:0000313" key="8">
    <source>
        <dbReference type="EMBL" id="KWX14633.1"/>
    </source>
</evidence>
<dbReference type="VEuPathDB" id="GiardiaDB:QR46_1377"/>
<dbReference type="SUPFAM" id="SSF57863">
    <property type="entry name" value="ArfGap/RecO-like zinc finger"/>
    <property type="match status" value="1"/>
</dbReference>
<sequence>MQYDQQSEANKAKLLTMAKQPGNKECADCTSRSVKWACFDHGTFVCIKCSGIHRSLGRHISKVKSLTLDKWTAEEMAGMRGNIAANSEYLYNLPDGLNKPDEQDDTGRRKWIERKYVKREWARRQDQPLGQGAMERRGAQATPSLPEVSSTSSLQAGSAQLQGVPSQPSLQPQMQQALFSTSPQAYQHPAQPAIPYTAPVPMVGRFQQAGAPAPSSYQLGQLATPATPAAPAGIQATTQQQNNQELIKKILEQQNQYMQQYNQYQQYQHQAQQAPTLQQVQQVPLQIQQYYQVQQPPQQAQPIQTQQPYQQTSSTMYQQFTSQY</sequence>
<keyword evidence="1" id="KW-0343">GTPase activation</keyword>
<evidence type="ECO:0000256" key="1">
    <source>
        <dbReference type="ARBA" id="ARBA00022468"/>
    </source>
</evidence>
<dbReference type="AlphaFoldDB" id="A0A132NX50"/>
<dbReference type="PROSITE" id="PS50115">
    <property type="entry name" value="ARFGAP"/>
    <property type="match status" value="1"/>
</dbReference>
<dbReference type="EMBL" id="JXTI01000027">
    <property type="protein sequence ID" value="KWX14633.1"/>
    <property type="molecule type" value="Genomic_DNA"/>
</dbReference>